<dbReference type="Bgee" id="WBGene00022814">
    <property type="expression patterns" value="Expressed in pharyngeal muscle cell (C elegans) and 3 other cell types or tissues"/>
</dbReference>
<name>Q23091_CAEEL</name>
<keyword evidence="1" id="KW-0285">Flavoprotein</keyword>
<evidence type="ECO:0000256" key="2">
    <source>
        <dbReference type="ARBA" id="ARBA00023002"/>
    </source>
</evidence>
<dbReference type="Proteomes" id="UP000001940">
    <property type="component" value="Chromosome V"/>
</dbReference>
<dbReference type="InterPro" id="IPR051799">
    <property type="entry name" value="NADH_flavin_oxidoreductase"/>
</dbReference>
<dbReference type="Pfam" id="PF00724">
    <property type="entry name" value="Oxidored_FMN"/>
    <property type="match status" value="1"/>
</dbReference>
<feature type="domain" description="NADH:flavin oxidoreductase/NADH oxidase N-terminal" evidence="3">
    <location>
        <begin position="53"/>
        <end position="359"/>
    </location>
</feature>
<dbReference type="PANTHER" id="PTHR43656:SF5">
    <property type="entry name" value="NADH:FLAVIN OXIDOREDUCTASE_NADH OXIDASE N-TERMINAL DOMAIN-CONTAINING PROTEIN"/>
    <property type="match status" value="1"/>
</dbReference>
<evidence type="ECO:0000313" key="5">
    <source>
        <dbReference type="Proteomes" id="UP000001940"/>
    </source>
</evidence>
<dbReference type="SUPFAM" id="SSF51395">
    <property type="entry name" value="FMN-linked oxidoreductases"/>
    <property type="match status" value="1"/>
</dbReference>
<reference evidence="4 5" key="1">
    <citation type="journal article" date="1998" name="Science">
        <title>Genome sequence of the nematode C. elegans: a platform for investigating biology.</title>
        <authorList>
            <consortium name="The C. elegans sequencing consortium"/>
            <person name="Sulson J.E."/>
            <person name="Waterston R."/>
        </authorList>
    </citation>
    <scope>NUCLEOTIDE SEQUENCE [LARGE SCALE GENOMIC DNA]</scope>
    <source>
        <strain evidence="4 5">Bristol N2</strain>
    </source>
</reference>
<evidence type="ECO:0000259" key="3">
    <source>
        <dbReference type="Pfam" id="PF00724"/>
    </source>
</evidence>
<dbReference type="KEGG" id="cel:CELE_ZK742.4"/>
<dbReference type="AGR" id="WB:WBGene00022814"/>
<evidence type="ECO:0007829" key="7">
    <source>
        <dbReference type="PeptideAtlas" id="Q23091"/>
    </source>
</evidence>
<dbReference type="PIR" id="A89114">
    <property type="entry name" value="A89114"/>
</dbReference>
<dbReference type="GeneID" id="179159"/>
<dbReference type="EMBL" id="BX284605">
    <property type="protein sequence ID" value="CCD65780.1"/>
    <property type="molecule type" value="Genomic_DNA"/>
</dbReference>
<dbReference type="InterPro" id="IPR013785">
    <property type="entry name" value="Aldolase_TIM"/>
</dbReference>
<organism evidence="4 5">
    <name type="scientific">Caenorhabditis elegans</name>
    <dbReference type="NCBI Taxonomy" id="6239"/>
    <lineage>
        <taxon>Eukaryota</taxon>
        <taxon>Metazoa</taxon>
        <taxon>Ecdysozoa</taxon>
        <taxon>Nematoda</taxon>
        <taxon>Chromadorea</taxon>
        <taxon>Rhabditida</taxon>
        <taxon>Rhabditina</taxon>
        <taxon>Rhabditomorpha</taxon>
        <taxon>Rhabditoidea</taxon>
        <taxon>Rhabditidae</taxon>
        <taxon>Peloderinae</taxon>
        <taxon>Caenorhabditis</taxon>
    </lineage>
</organism>
<dbReference type="PANTHER" id="PTHR43656">
    <property type="entry name" value="BINDING OXIDOREDUCTASE, PUTATIVE (AFU_ORTHOLOGUE AFUA_2G08260)-RELATED"/>
    <property type="match status" value="1"/>
</dbReference>
<dbReference type="RefSeq" id="NP_505015.1">
    <property type="nucleotide sequence ID" value="NM_072614.5"/>
</dbReference>
<dbReference type="FunCoup" id="Q23091">
    <property type="interactions" value="7"/>
</dbReference>
<dbReference type="PaxDb" id="6239-ZK742.4"/>
<dbReference type="AlphaFoldDB" id="Q23091"/>
<evidence type="ECO:0000313" key="4">
    <source>
        <dbReference type="EMBL" id="CCD65780.1"/>
    </source>
</evidence>
<evidence type="ECO:0000313" key="6">
    <source>
        <dbReference type="WormBase" id="ZK742.4"/>
    </source>
</evidence>
<dbReference type="HOGENOM" id="CLU_012153_6_3_1"/>
<dbReference type="OMA" id="MKANHAL"/>
<dbReference type="STRING" id="6239.ZK742.4.1"/>
<keyword evidence="2" id="KW-0560">Oxidoreductase</keyword>
<dbReference type="Gene3D" id="3.20.20.70">
    <property type="entry name" value="Aldolase class I"/>
    <property type="match status" value="1"/>
</dbReference>
<dbReference type="UCSC" id="ZK742.4">
    <property type="organism name" value="c. elegans"/>
</dbReference>
<proteinExistence type="evidence at protein level"/>
<keyword evidence="7" id="KW-1267">Proteomics identification</keyword>
<dbReference type="PeptideAtlas" id="Q23091"/>
<dbReference type="OrthoDB" id="1663137at2759"/>
<dbReference type="InParanoid" id="Q23091"/>
<gene>
    <name evidence="4" type="ORF">CELE_ZK742.4</name>
    <name evidence="4 6" type="ORF">ZK742.4</name>
</gene>
<accession>Q23091</accession>
<keyword evidence="5" id="KW-1185">Reference proteome</keyword>
<dbReference type="WormBase" id="ZK742.4">
    <property type="protein sequence ID" value="CE07640"/>
    <property type="gene ID" value="WBGene00022814"/>
</dbReference>
<sequence length="445" mass="49423">MPHQRLVADCVDIKPLTEHIHFRNGRVALNRLMKSPMSEKIYNWEDPNETKRGVPNSGLVHLYEKWGFGGFGIVFTGNLVIDPRHPYEAGQGIVSKENDTPVMRDWYAKMARAMKANHALAIAQLNHPGAWAFTEYTDGSGKKHIISDGALDILNAPKSVVKSELIDRVVYAAKLLSNCGFDGIEINTAFGNLFCQFLLNNNKRTDEYGGAVLVTRTQFHIDLYNAIRREVPAASGFLIGLKLNSADYQNTFTNDEVGRLCEIFDETGYDFVELTGGQMEQCVEEAQQRASTIARENYFLQFIETAARSMRKTVVYITGGWQTASAMVNAVKLNVTQGIGFARAAAGEPDLPRKLLSGVAHSTLDNKFSPADYFTSKHAAHFQMKTMAARSINDVVRSTDGVPDFTDEEEASHFAQKAGEYMKFVAADGKPDTFAEVIKYTPLHS</sequence>
<dbReference type="GO" id="GO:0010181">
    <property type="term" value="F:FMN binding"/>
    <property type="evidence" value="ECO:0007669"/>
    <property type="project" value="InterPro"/>
</dbReference>
<dbReference type="CTD" id="179159"/>
<dbReference type="InterPro" id="IPR001155">
    <property type="entry name" value="OxRdtase_FMN_N"/>
</dbReference>
<dbReference type="PhylomeDB" id="Q23091"/>
<dbReference type="SMR" id="Q23091"/>
<dbReference type="GO" id="GO:0016491">
    <property type="term" value="F:oxidoreductase activity"/>
    <property type="evidence" value="ECO:0007669"/>
    <property type="project" value="UniProtKB-KW"/>
</dbReference>
<protein>
    <submittedName>
        <fullName evidence="4">NADH:flavin oxidoreductase/NADH oxidase N-terminal domain-containing protein</fullName>
    </submittedName>
</protein>
<evidence type="ECO:0000256" key="1">
    <source>
        <dbReference type="ARBA" id="ARBA00022630"/>
    </source>
</evidence>
<dbReference type="eggNOG" id="KOG0134">
    <property type="taxonomic scope" value="Eukaryota"/>
</dbReference>